<name>A0AAU7Y4X8_9PSED</name>
<reference evidence="1" key="1">
    <citation type="submission" date="2023-08" db="EMBL/GenBank/DDBJ databases">
        <title>Increased levels of nutrients transform a symbiont into a lethal pathobiont.</title>
        <authorList>
            <person name="Lachnit T."/>
            <person name="Ulrich L."/>
            <person name="Willmer F.M."/>
            <person name="Hasenbein T."/>
            <person name="Steiner L.X."/>
            <person name="Wolters M."/>
            <person name="Herbst E.M."/>
            <person name="Deines P."/>
        </authorList>
    </citation>
    <scope>NUCLEOTIDE SEQUENCE</scope>
    <source>
        <strain evidence="1">T3</strain>
    </source>
</reference>
<sequence>MARRIAYIGPPVLTLEDVARQCRIEPQDLERALIEGVIIPGVTTQAESKTGAAIRPAEYVDEWPESYGSGHTLDVGQAFEVVEVRRVLLDGSTEPITEPTRLQREQLQSYLHFPRGRPPGVLQVRYKAGVDLEANPGVRLWLLMHAATAHEYRETMVAGTILAQLPGSFLDSMLDSITVPPRF</sequence>
<dbReference type="AlphaFoldDB" id="A0AAU7Y4X8"/>
<evidence type="ECO:0000313" key="1">
    <source>
        <dbReference type="EMBL" id="XBY64825.1"/>
    </source>
</evidence>
<accession>A0AAU7Y4X8</accession>
<dbReference type="EMBL" id="CP158373">
    <property type="protein sequence ID" value="XBY64825.1"/>
    <property type="molecule type" value="Genomic_DNA"/>
</dbReference>
<protein>
    <submittedName>
        <fullName evidence="1">Uncharacterized protein</fullName>
    </submittedName>
</protein>
<dbReference type="RefSeq" id="WP_350447614.1">
    <property type="nucleotide sequence ID" value="NZ_CP158373.1"/>
</dbReference>
<organism evidence="1">
    <name type="scientific">Pseudomonas solani</name>
    <dbReference type="NCBI Taxonomy" id="2731552"/>
    <lineage>
        <taxon>Bacteria</taxon>
        <taxon>Pseudomonadati</taxon>
        <taxon>Pseudomonadota</taxon>
        <taxon>Gammaproteobacteria</taxon>
        <taxon>Pseudomonadales</taxon>
        <taxon>Pseudomonadaceae</taxon>
        <taxon>Pseudomonas</taxon>
    </lineage>
</organism>
<proteinExistence type="predicted"/>
<gene>
    <name evidence="1" type="ORF">ABS648_03400</name>
</gene>